<dbReference type="Gene3D" id="2.160.20.10">
    <property type="entry name" value="Single-stranded right-handed beta-helix, Pectin lyase-like"/>
    <property type="match status" value="1"/>
</dbReference>
<dbReference type="RefSeq" id="WP_405446591.1">
    <property type="nucleotide sequence ID" value="NZ_CP108164.1"/>
</dbReference>
<dbReference type="Proteomes" id="UP001622557">
    <property type="component" value="Chromosome"/>
</dbReference>
<feature type="region of interest" description="Disordered" evidence="2">
    <location>
        <begin position="117"/>
        <end position="142"/>
    </location>
</feature>
<reference evidence="4 5" key="1">
    <citation type="submission" date="2022-10" db="EMBL/GenBank/DDBJ databases">
        <title>The complete genomes of actinobacterial strains from the NBC collection.</title>
        <authorList>
            <person name="Joergensen T.S."/>
            <person name="Alvarez Arevalo M."/>
            <person name="Sterndorff E.B."/>
            <person name="Faurdal D."/>
            <person name="Vuksanovic O."/>
            <person name="Mourched A.-S."/>
            <person name="Charusanti P."/>
            <person name="Shaw S."/>
            <person name="Blin K."/>
            <person name="Weber T."/>
        </authorList>
    </citation>
    <scope>NUCLEOTIDE SEQUENCE [LARGE SCALE GENOMIC DNA]</scope>
    <source>
        <strain evidence="4 5">NBC_00156</strain>
    </source>
</reference>
<evidence type="ECO:0000259" key="3">
    <source>
        <dbReference type="Pfam" id="PF00544"/>
    </source>
</evidence>
<protein>
    <recommendedName>
        <fullName evidence="3">Pectate lyase domain-containing protein</fullName>
    </recommendedName>
</protein>
<dbReference type="SUPFAM" id="SSF51126">
    <property type="entry name" value="Pectin lyase-like"/>
    <property type="match status" value="1"/>
</dbReference>
<gene>
    <name evidence="4" type="ORF">OG350_09850</name>
</gene>
<organism evidence="4 5">
    <name type="scientific">Streptomyces achromogenes</name>
    <dbReference type="NCBI Taxonomy" id="67255"/>
    <lineage>
        <taxon>Bacteria</taxon>
        <taxon>Bacillati</taxon>
        <taxon>Actinomycetota</taxon>
        <taxon>Actinomycetes</taxon>
        <taxon>Kitasatosporales</taxon>
        <taxon>Streptomycetaceae</taxon>
        <taxon>Streptomyces</taxon>
    </lineage>
</organism>
<dbReference type="EMBL" id="CP108164">
    <property type="protein sequence ID" value="WTQ80599.1"/>
    <property type="molecule type" value="Genomic_DNA"/>
</dbReference>
<keyword evidence="1" id="KW-0456">Lyase</keyword>
<dbReference type="InterPro" id="IPR011050">
    <property type="entry name" value="Pectin_lyase_fold/virulence"/>
</dbReference>
<accession>A0ABZ1KIZ3</accession>
<dbReference type="InterPro" id="IPR012334">
    <property type="entry name" value="Pectin_lyas_fold"/>
</dbReference>
<dbReference type="InterPro" id="IPR002022">
    <property type="entry name" value="Pec_lyase"/>
</dbReference>
<evidence type="ECO:0000256" key="2">
    <source>
        <dbReference type="SAM" id="MobiDB-lite"/>
    </source>
</evidence>
<evidence type="ECO:0000313" key="4">
    <source>
        <dbReference type="EMBL" id="WTQ80599.1"/>
    </source>
</evidence>
<dbReference type="Pfam" id="PF00544">
    <property type="entry name" value="Pectate_lyase_4"/>
    <property type="match status" value="1"/>
</dbReference>
<evidence type="ECO:0000313" key="5">
    <source>
        <dbReference type="Proteomes" id="UP001622557"/>
    </source>
</evidence>
<proteinExistence type="predicted"/>
<feature type="domain" description="Pectate lyase" evidence="3">
    <location>
        <begin position="29"/>
        <end position="92"/>
    </location>
</feature>
<evidence type="ECO:0000256" key="1">
    <source>
        <dbReference type="ARBA" id="ARBA00023239"/>
    </source>
</evidence>
<sequence>MTPRHLVPAAAGVGLFRLPAHADTARDISRDVLAADDGWAAYGTGTTAGAGADDAHVYTVTDRTGLVRALDGGSDTPEIIRIAGTIDADTDDSGRRLDCADYATDGYRLKDHLAAYDPRTRGSARPSGPQEEARQASAARQAERVRFTVGSHTTIVGLGRAVLKGASLQVRNADDVIVRNLGLRDAYAMLIGNSDTATGDRGRLRGTLHHDQFESVVQADLVKSWNGGAPHASGTLWGFPRTKSGGSCPVDLPALHNACDSGSERDLTADVGRTPVLHGGIDSAAPADRAVARGAGAGRIR</sequence>
<keyword evidence="5" id="KW-1185">Reference proteome</keyword>
<name>A0ABZ1KIZ3_STRAH</name>
<dbReference type="GeneID" id="97280726"/>